<dbReference type="InterPro" id="IPR051057">
    <property type="entry name" value="PI-PLC_domain"/>
</dbReference>
<dbReference type="GO" id="GO:0006629">
    <property type="term" value="P:lipid metabolic process"/>
    <property type="evidence" value="ECO:0007669"/>
    <property type="project" value="InterPro"/>
</dbReference>
<dbReference type="Gene3D" id="3.20.20.190">
    <property type="entry name" value="Phosphatidylinositol (PI) phosphodiesterase"/>
    <property type="match status" value="1"/>
</dbReference>
<dbReference type="Pfam" id="PF00388">
    <property type="entry name" value="PI-PLC-X"/>
    <property type="match status" value="1"/>
</dbReference>
<name>A0A830ZZU7_ERWAM</name>
<evidence type="ECO:0000256" key="5">
    <source>
        <dbReference type="ARBA" id="ARBA00030782"/>
    </source>
</evidence>
<dbReference type="AlphaFoldDB" id="A0A830ZZU7"/>
<evidence type="ECO:0000313" key="7">
    <source>
        <dbReference type="EMBL" id="CCO93747.1"/>
    </source>
</evidence>
<dbReference type="Proteomes" id="UP000013111">
    <property type="component" value="Unassembled WGS sequence"/>
</dbReference>
<feature type="domain" description="Phosphatidylinositol-specific phospholipase C X" evidence="6">
    <location>
        <begin position="191"/>
        <end position="336"/>
    </location>
</feature>
<evidence type="ECO:0000256" key="4">
    <source>
        <dbReference type="ARBA" id="ARBA00030474"/>
    </source>
</evidence>
<dbReference type="GeneID" id="97606024"/>
<organism evidence="7 8">
    <name type="scientific">Erwinia amylovora NBRC 12687 = CFBP 1232</name>
    <dbReference type="NCBI Taxonomy" id="1219359"/>
    <lineage>
        <taxon>Bacteria</taxon>
        <taxon>Pseudomonadati</taxon>
        <taxon>Pseudomonadota</taxon>
        <taxon>Gammaproteobacteria</taxon>
        <taxon>Enterobacterales</taxon>
        <taxon>Erwiniaceae</taxon>
        <taxon>Erwinia</taxon>
    </lineage>
</organism>
<sequence>MYNKGTFTNPKRWADSGVKGDIYYNPANSLFYVFKKEGNPYKNKWHYPPGAEDNKNFLFGGKQTGTREQPKTWSEYGTSGCIYHGTEYGYMRLKMNGDPSRNKWYFPFNGESNSYWDFMGWKAGTFMDAKSYGDDGVEGDIYYIPERNYFYSLKHRANPSVDKLPLPAHREETRHWKFRGYLSTKNWLSFINDSHPINQLSVPGTHNAATYTIGKNAVIGAWAKTQYESVGEQLLDGVRFIDARCRHISNSFTMHHDKFYLHVNFGTILSDCYKFLEENPSEFIFMSIKSEHTEERCSRSFAETFEEKYYNPEKWFVESRFPKLAEVRGKIVLLKRFKGGAVGQSIYWVNNSTFNTVTGSIKLHVQDKYNERNESAKWCAIKDAWDFSEYKSREGWMTINFTSIAADDFTSTKSYARDKNPELANYIRKRKSFGGVVASDFYQIGDLAKRVIETNFKSATDM</sequence>
<dbReference type="InterPro" id="IPR000909">
    <property type="entry name" value="PLipase_C_PInositol-sp_X_dom"/>
</dbReference>
<dbReference type="Gene3D" id="3.30.160.280">
    <property type="match status" value="2"/>
</dbReference>
<dbReference type="SUPFAM" id="SSF51695">
    <property type="entry name" value="PLC-like phosphodiesterases"/>
    <property type="match status" value="1"/>
</dbReference>
<dbReference type="CDD" id="cd08586">
    <property type="entry name" value="PI-PLCc_BcPLC_like"/>
    <property type="match status" value="1"/>
</dbReference>
<dbReference type="GO" id="GO:0008081">
    <property type="term" value="F:phosphoric diester hydrolase activity"/>
    <property type="evidence" value="ECO:0007669"/>
    <property type="project" value="InterPro"/>
</dbReference>
<dbReference type="PANTHER" id="PTHR13593:SF113">
    <property type="entry name" value="SI:DKEY-266F7.9"/>
    <property type="match status" value="1"/>
</dbReference>
<evidence type="ECO:0000259" key="6">
    <source>
        <dbReference type="SMART" id="SM00148"/>
    </source>
</evidence>
<evidence type="ECO:0000256" key="1">
    <source>
        <dbReference type="ARBA" id="ARBA00001316"/>
    </source>
</evidence>
<dbReference type="PROSITE" id="PS50007">
    <property type="entry name" value="PIPLC_X_DOMAIN"/>
    <property type="match status" value="1"/>
</dbReference>
<evidence type="ECO:0000256" key="3">
    <source>
        <dbReference type="ARBA" id="ARBA00019758"/>
    </source>
</evidence>
<reference evidence="7 8" key="1">
    <citation type="submission" date="2012-11" db="EMBL/GenBank/DDBJ databases">
        <authorList>
            <person name="Linke B."/>
        </authorList>
    </citation>
    <scope>NUCLEOTIDE SEQUENCE [LARGE SCALE GENOMIC DNA]</scope>
    <source>
        <strain evidence="8">CFBP 1232</strain>
    </source>
</reference>
<proteinExistence type="predicted"/>
<accession>A0A830ZZU7</accession>
<dbReference type="EC" id="4.6.1.13" evidence="2"/>
<protein>
    <recommendedName>
        <fullName evidence="3">1-phosphatidylinositol phosphodiesterase</fullName>
        <ecNumber evidence="2">4.6.1.13</ecNumber>
    </recommendedName>
    <alternativeName>
        <fullName evidence="4">Phosphatidylinositol diacylglycerol-lyase</fullName>
    </alternativeName>
    <alternativeName>
        <fullName evidence="5">Phosphatidylinositol-specific phospholipase C</fullName>
    </alternativeName>
</protein>
<comment type="catalytic activity">
    <reaction evidence="1">
        <text>a 1,2-diacyl-sn-glycero-3-phospho-(1D-myo-inositol) = 1D-myo-inositol 1,2-cyclic phosphate + a 1,2-diacyl-sn-glycerol</text>
        <dbReference type="Rhea" id="RHEA:17093"/>
        <dbReference type="ChEBI" id="CHEBI:17815"/>
        <dbReference type="ChEBI" id="CHEBI:57880"/>
        <dbReference type="ChEBI" id="CHEBI:58484"/>
        <dbReference type="EC" id="4.6.1.13"/>
    </reaction>
</comment>
<gene>
    <name evidence="7" type="ORF">BN437_1817</name>
</gene>
<dbReference type="InterPro" id="IPR017946">
    <property type="entry name" value="PLC-like_Pdiesterase_TIM-brl"/>
</dbReference>
<dbReference type="SMART" id="SM00148">
    <property type="entry name" value="PLCXc"/>
    <property type="match status" value="1"/>
</dbReference>
<dbReference type="EMBL" id="CAPB01000016">
    <property type="protein sequence ID" value="CCO93747.1"/>
    <property type="molecule type" value="Genomic_DNA"/>
</dbReference>
<dbReference type="GO" id="GO:0004436">
    <property type="term" value="F:phosphatidylinositol diacylglycerol-lyase activity"/>
    <property type="evidence" value="ECO:0007669"/>
    <property type="project" value="UniProtKB-EC"/>
</dbReference>
<reference evidence="7 8" key="2">
    <citation type="submission" date="2013-04" db="EMBL/GenBank/DDBJ databases">
        <title>Comparative genomics of 12 strains of Erwinia amylovora identifies a pan-genome with a large conserved core and provides insights into host specificity.</title>
        <authorList>
            <person name="Mann R.A."/>
            <person name="Smits T.H.M."/>
            <person name="Buehlmann A."/>
            <person name="Blom J."/>
            <person name="Goesmann A."/>
            <person name="Frey J.E."/>
            <person name="Plummer K.M."/>
            <person name="Beer S.V."/>
            <person name="Luck J."/>
            <person name="Duffy B."/>
            <person name="Rodoni B."/>
        </authorList>
    </citation>
    <scope>NUCLEOTIDE SEQUENCE [LARGE SCALE GENOMIC DNA]</scope>
    <source>
        <strain evidence="8">CFBP 1232</strain>
    </source>
</reference>
<dbReference type="PANTHER" id="PTHR13593">
    <property type="match status" value="1"/>
</dbReference>
<evidence type="ECO:0000256" key="2">
    <source>
        <dbReference type="ARBA" id="ARBA00012581"/>
    </source>
</evidence>
<evidence type="ECO:0000313" key="8">
    <source>
        <dbReference type="Proteomes" id="UP000013111"/>
    </source>
</evidence>
<dbReference type="RefSeq" id="WP_004157537.1">
    <property type="nucleotide sequence ID" value="NZ_BAYW01000009.1"/>
</dbReference>
<comment type="caution">
    <text evidence="7">The sequence shown here is derived from an EMBL/GenBank/DDBJ whole genome shotgun (WGS) entry which is preliminary data.</text>
</comment>